<feature type="transmembrane region" description="Helical" evidence="2">
    <location>
        <begin position="173"/>
        <end position="191"/>
    </location>
</feature>
<feature type="domain" description="Sulfatase N-terminal" evidence="3">
    <location>
        <begin position="256"/>
        <end position="534"/>
    </location>
</feature>
<protein>
    <submittedName>
        <fullName evidence="5">Uncharacterized protein</fullName>
    </submittedName>
</protein>
<name>A0A3N4W855_9GAMM</name>
<dbReference type="InterPro" id="IPR017850">
    <property type="entry name" value="Alkaline_phosphatase_core_sf"/>
</dbReference>
<dbReference type="CDD" id="cd16148">
    <property type="entry name" value="sulfatase_like"/>
    <property type="match status" value="1"/>
</dbReference>
<dbReference type="SUPFAM" id="SSF53649">
    <property type="entry name" value="Alkaline phosphatase-like"/>
    <property type="match status" value="1"/>
</dbReference>
<evidence type="ECO:0000259" key="3">
    <source>
        <dbReference type="Pfam" id="PF00884"/>
    </source>
</evidence>
<feature type="transmembrane region" description="Helical" evidence="2">
    <location>
        <begin position="80"/>
        <end position="100"/>
    </location>
</feature>
<feature type="compositionally biased region" description="Basic and acidic residues" evidence="1">
    <location>
        <begin position="628"/>
        <end position="639"/>
    </location>
</feature>
<feature type="transmembrane region" description="Helical" evidence="2">
    <location>
        <begin position="15"/>
        <end position="34"/>
    </location>
</feature>
<feature type="transmembrane region" description="Helical" evidence="2">
    <location>
        <begin position="137"/>
        <end position="161"/>
    </location>
</feature>
<dbReference type="RefSeq" id="WP_123768964.1">
    <property type="nucleotide sequence ID" value="NZ_RKQN01000001.1"/>
</dbReference>
<sequence>MDAALLGPGHRRRPLAWLTGFTLANVVLAILVAARNIPFAELGAPAPLLFLGLAMSGHFLFFGGLLGLPAWIVGRVLRSARWLTVVAVLLQTLWLALLLADSKVFALYRFHLNGMVANMLFGGALQEQVTFSPRMWATLAAAGAALLAVQIALAWGCWRLLWRWPGLVAVRRAGWVALAIMVAGQAMAAYYDARGERAMLRQLVYIPWAKPITLKRALHRFGVTGAGAAERPPEVGGGALRYPLRPLQCAARPRYNLLIVVVESLRHDMLAPRTMPLTWAYARDAWRFDRHYSAGNATRFGLFGLMYGLPGGYWHAMLAEQRGPVLIDRLRQAGYDMRLYGSAPLYSPEFDRTVFSAVRDRIVNAPKGPNGALRDRYVIDRLRQDLHRQPRERRFFGFVFLDSPHAPYHLPPGYAAPFQPMAQEVNFLRLGPEHDPTPEFNRYRAAVRYSDELIGMLLRTLEETALADDTIVAITGDHGEEFNDLGLNYWGHNGNFSDWQLRTPLVLRWPGRPPQAVARITSHEDLVPTLMRHAFGCTNDSGDYSTGHDLFAPGPQRRPLLVESWSQRGIRDGGRTYLFDSFGSASVVGPDYRPIDDARPDPAVIASAWEMLTRYQGGAAGRAQGGSEEQRDPAKAASR</sequence>
<dbReference type="InterPro" id="IPR012159">
    <property type="entry name" value="YejM-like"/>
</dbReference>
<dbReference type="AlphaFoldDB" id="A0A3N4W855"/>
<dbReference type="PANTHER" id="PTHR43751">
    <property type="entry name" value="SULFATASE"/>
    <property type="match status" value="1"/>
</dbReference>
<evidence type="ECO:0000256" key="1">
    <source>
        <dbReference type="SAM" id="MobiDB-lite"/>
    </source>
</evidence>
<dbReference type="EMBL" id="RKQN01000001">
    <property type="protein sequence ID" value="RPE81404.1"/>
    <property type="molecule type" value="Genomic_DNA"/>
</dbReference>
<dbReference type="PANTHER" id="PTHR43751:SF3">
    <property type="entry name" value="SULFATASE N-TERMINAL DOMAIN-CONTAINING PROTEIN"/>
    <property type="match status" value="1"/>
</dbReference>
<proteinExistence type="predicted"/>
<keyword evidence="2" id="KW-0812">Transmembrane</keyword>
<feature type="transmembrane region" description="Helical" evidence="2">
    <location>
        <begin position="106"/>
        <end position="125"/>
    </location>
</feature>
<dbReference type="Gene3D" id="3.40.720.10">
    <property type="entry name" value="Alkaline Phosphatase, subunit A"/>
    <property type="match status" value="1"/>
</dbReference>
<evidence type="ECO:0000313" key="6">
    <source>
        <dbReference type="Proteomes" id="UP000269708"/>
    </source>
</evidence>
<dbReference type="Pfam" id="PF11893">
    <property type="entry name" value="DUF3413"/>
    <property type="match status" value="1"/>
</dbReference>
<dbReference type="Proteomes" id="UP000269708">
    <property type="component" value="Unassembled WGS sequence"/>
</dbReference>
<feature type="domain" description="Inner membrane protein YejM N-terminal" evidence="4">
    <location>
        <begin position="12"/>
        <end position="249"/>
    </location>
</feature>
<feature type="transmembrane region" description="Helical" evidence="2">
    <location>
        <begin position="46"/>
        <end position="68"/>
    </location>
</feature>
<comment type="caution">
    <text evidence="5">The sequence shown here is derived from an EMBL/GenBank/DDBJ whole genome shotgun (WGS) entry which is preliminary data.</text>
</comment>
<dbReference type="InterPro" id="IPR024588">
    <property type="entry name" value="YejM_N"/>
</dbReference>
<dbReference type="PIRSF" id="PIRSF004950">
    <property type="entry name" value="Mmb_sulf_HI0842"/>
    <property type="match status" value="1"/>
</dbReference>
<gene>
    <name evidence="5" type="ORF">EDC50_0592</name>
</gene>
<dbReference type="Pfam" id="PF00884">
    <property type="entry name" value="Sulfatase"/>
    <property type="match status" value="1"/>
</dbReference>
<evidence type="ECO:0000256" key="2">
    <source>
        <dbReference type="SAM" id="Phobius"/>
    </source>
</evidence>
<evidence type="ECO:0000259" key="4">
    <source>
        <dbReference type="Pfam" id="PF11893"/>
    </source>
</evidence>
<reference evidence="5 6" key="1">
    <citation type="submission" date="2018-11" db="EMBL/GenBank/DDBJ databases">
        <title>Genomic Encyclopedia of Type Strains, Phase IV (KMG-IV): sequencing the most valuable type-strain genomes for metagenomic binning, comparative biology and taxonomic classification.</title>
        <authorList>
            <person name="Goeker M."/>
        </authorList>
    </citation>
    <scope>NUCLEOTIDE SEQUENCE [LARGE SCALE GENOMIC DNA]</scope>
    <source>
        <strain evidence="5 6">DSM 25623</strain>
    </source>
</reference>
<keyword evidence="2" id="KW-0472">Membrane</keyword>
<keyword evidence="2" id="KW-1133">Transmembrane helix</keyword>
<dbReference type="OrthoDB" id="9803751at2"/>
<accession>A0A3N4W855</accession>
<keyword evidence="6" id="KW-1185">Reference proteome</keyword>
<dbReference type="InterPro" id="IPR000917">
    <property type="entry name" value="Sulfatase_N"/>
</dbReference>
<dbReference type="InterPro" id="IPR052701">
    <property type="entry name" value="GAG_Ulvan_Degrading_Sulfatases"/>
</dbReference>
<evidence type="ECO:0000313" key="5">
    <source>
        <dbReference type="EMBL" id="RPE81404.1"/>
    </source>
</evidence>
<feature type="region of interest" description="Disordered" evidence="1">
    <location>
        <begin position="618"/>
        <end position="639"/>
    </location>
</feature>
<organism evidence="5 6">
    <name type="scientific">Vulcaniibacterium tengchongense</name>
    <dbReference type="NCBI Taxonomy" id="1273429"/>
    <lineage>
        <taxon>Bacteria</taxon>
        <taxon>Pseudomonadati</taxon>
        <taxon>Pseudomonadota</taxon>
        <taxon>Gammaproteobacteria</taxon>
        <taxon>Lysobacterales</taxon>
        <taxon>Lysobacteraceae</taxon>
        <taxon>Vulcaniibacterium</taxon>
    </lineage>
</organism>